<evidence type="ECO:0000313" key="1">
    <source>
        <dbReference type="Proteomes" id="UP000887565"/>
    </source>
</evidence>
<dbReference type="AlphaFoldDB" id="A0A915KHW0"/>
<sequence length="368" mass="40255">MEPRDLVMGIEGPKQLGSKIVGQPNAPKSPLWRIVFMQAPYFVLESLEAERKVVVPSKGSLTPNTPFVLGPMMDTPQATSGLFTINGIYVSPFNVPQLAMSLAPDGSSIILTSIKNMPPGIKPLRVSPSDQRDLSITIGEYLDAMIKNGIARGQLPDNTRLRLSDQQTTTNDTVVQTTNVIIFIDMEIILSIQGSPADGKLIVSRNIKSQNNPRSLQVQIVVVKPPYFMIRVVTDDGQRLVLAPRNGKLDPNTPLVVARLLENPLQSNQMFKVKGSLICPANNPDLMIKTTINMQGPQASVLTLVSYRSHSTPQPPFYVAPVDNTANKMLLTTIVEKLVNTAKQRPPNSGIVIISFPHSLPMAKRKVV</sequence>
<proteinExistence type="predicted"/>
<protein>
    <submittedName>
        <fullName evidence="2">Uncharacterized protein</fullName>
    </submittedName>
</protein>
<evidence type="ECO:0000313" key="2">
    <source>
        <dbReference type="WBParaSite" id="nRc.2.0.1.t37970-RA"/>
    </source>
</evidence>
<name>A0A915KHW0_ROMCU</name>
<organism evidence="1 2">
    <name type="scientific">Romanomermis culicivorax</name>
    <name type="common">Nematode worm</name>
    <dbReference type="NCBI Taxonomy" id="13658"/>
    <lineage>
        <taxon>Eukaryota</taxon>
        <taxon>Metazoa</taxon>
        <taxon>Ecdysozoa</taxon>
        <taxon>Nematoda</taxon>
        <taxon>Enoplea</taxon>
        <taxon>Dorylaimia</taxon>
        <taxon>Mermithida</taxon>
        <taxon>Mermithoidea</taxon>
        <taxon>Mermithidae</taxon>
        <taxon>Romanomermis</taxon>
    </lineage>
</organism>
<dbReference type="Proteomes" id="UP000887565">
    <property type="component" value="Unplaced"/>
</dbReference>
<keyword evidence="1" id="KW-1185">Reference proteome</keyword>
<reference evidence="2" key="1">
    <citation type="submission" date="2022-11" db="UniProtKB">
        <authorList>
            <consortium name="WormBaseParasite"/>
        </authorList>
    </citation>
    <scope>IDENTIFICATION</scope>
</reference>
<accession>A0A915KHW0</accession>
<dbReference type="WBParaSite" id="nRc.2.0.1.t37970-RA">
    <property type="protein sequence ID" value="nRc.2.0.1.t37970-RA"/>
    <property type="gene ID" value="nRc.2.0.1.g37970"/>
</dbReference>